<feature type="signal peptide" evidence="3">
    <location>
        <begin position="1"/>
        <end position="20"/>
    </location>
</feature>
<reference evidence="4" key="1">
    <citation type="journal article" date="2020" name="Stud. Mycol.">
        <title>101 Dothideomycetes genomes: a test case for predicting lifestyles and emergence of pathogens.</title>
        <authorList>
            <person name="Haridas S."/>
            <person name="Albert R."/>
            <person name="Binder M."/>
            <person name="Bloem J."/>
            <person name="Labutti K."/>
            <person name="Salamov A."/>
            <person name="Andreopoulos B."/>
            <person name="Baker S."/>
            <person name="Barry K."/>
            <person name="Bills G."/>
            <person name="Bluhm B."/>
            <person name="Cannon C."/>
            <person name="Castanera R."/>
            <person name="Culley D."/>
            <person name="Daum C."/>
            <person name="Ezra D."/>
            <person name="Gonzalez J."/>
            <person name="Henrissat B."/>
            <person name="Kuo A."/>
            <person name="Liang C."/>
            <person name="Lipzen A."/>
            <person name="Lutzoni F."/>
            <person name="Magnuson J."/>
            <person name="Mondo S."/>
            <person name="Nolan M."/>
            <person name="Ohm R."/>
            <person name="Pangilinan J."/>
            <person name="Park H.-J."/>
            <person name="Ramirez L."/>
            <person name="Alfaro M."/>
            <person name="Sun H."/>
            <person name="Tritt A."/>
            <person name="Yoshinaga Y."/>
            <person name="Zwiers L.-H."/>
            <person name="Turgeon B."/>
            <person name="Goodwin S."/>
            <person name="Spatafora J."/>
            <person name="Crous P."/>
            <person name="Grigoriev I."/>
        </authorList>
    </citation>
    <scope>NUCLEOTIDE SEQUENCE</scope>
    <source>
        <strain evidence="4">CBS 107.79</strain>
    </source>
</reference>
<keyword evidence="2" id="KW-0472">Membrane</keyword>
<proteinExistence type="predicted"/>
<organism evidence="4 5">
    <name type="scientific">Bimuria novae-zelandiae CBS 107.79</name>
    <dbReference type="NCBI Taxonomy" id="1447943"/>
    <lineage>
        <taxon>Eukaryota</taxon>
        <taxon>Fungi</taxon>
        <taxon>Dikarya</taxon>
        <taxon>Ascomycota</taxon>
        <taxon>Pezizomycotina</taxon>
        <taxon>Dothideomycetes</taxon>
        <taxon>Pleosporomycetidae</taxon>
        <taxon>Pleosporales</taxon>
        <taxon>Massarineae</taxon>
        <taxon>Didymosphaeriaceae</taxon>
        <taxon>Bimuria</taxon>
    </lineage>
</organism>
<gene>
    <name evidence="4" type="ORF">BU23DRAFT_549019</name>
</gene>
<evidence type="ECO:0000313" key="4">
    <source>
        <dbReference type="EMBL" id="KAF1979825.1"/>
    </source>
</evidence>
<sequence>MTPTITLLSLLVAFVPTATAWPIASGPQNVRKRDTSPRNVSIGFAIAISVLIFASVIFFLGVQRGRTGTWFCWREPLPSFRPCSPSENTQVIDTDTLKSRISSPLQMHSSALPELSPVEAQPRFAELSPMGATPKALELATSEKAVFEMGLASPRRPPSVISKASKSSYSSRKSSIATAYRKSVASVKTTGKSVYSTSEKPPKVNSWFDRKSWFCRGAMEIEDEEKRMRGDEAAEGPSACTLAPPTTAVVASKNIGEIEGRATMDWSGMEWLTKVYDGRKSRRLSGKDVDDDKESGMKSFYIPGSDEK</sequence>
<keyword evidence="3" id="KW-0732">Signal</keyword>
<evidence type="ECO:0000256" key="3">
    <source>
        <dbReference type="SAM" id="SignalP"/>
    </source>
</evidence>
<dbReference type="EMBL" id="ML976657">
    <property type="protein sequence ID" value="KAF1979825.1"/>
    <property type="molecule type" value="Genomic_DNA"/>
</dbReference>
<keyword evidence="5" id="KW-1185">Reference proteome</keyword>
<evidence type="ECO:0000256" key="1">
    <source>
        <dbReference type="SAM" id="MobiDB-lite"/>
    </source>
</evidence>
<dbReference type="AlphaFoldDB" id="A0A6A5VSE3"/>
<keyword evidence="2" id="KW-1133">Transmembrane helix</keyword>
<dbReference type="Proteomes" id="UP000800036">
    <property type="component" value="Unassembled WGS sequence"/>
</dbReference>
<feature type="compositionally biased region" description="Basic and acidic residues" evidence="1">
    <location>
        <begin position="285"/>
        <end position="296"/>
    </location>
</feature>
<feature type="transmembrane region" description="Helical" evidence="2">
    <location>
        <begin position="44"/>
        <end position="62"/>
    </location>
</feature>
<accession>A0A6A5VSE3</accession>
<keyword evidence="2" id="KW-0812">Transmembrane</keyword>
<protein>
    <submittedName>
        <fullName evidence="4">Uncharacterized protein</fullName>
    </submittedName>
</protein>
<feature type="region of interest" description="Disordered" evidence="1">
    <location>
        <begin position="281"/>
        <end position="308"/>
    </location>
</feature>
<evidence type="ECO:0000256" key="2">
    <source>
        <dbReference type="SAM" id="Phobius"/>
    </source>
</evidence>
<dbReference type="OrthoDB" id="3771823at2759"/>
<evidence type="ECO:0000313" key="5">
    <source>
        <dbReference type="Proteomes" id="UP000800036"/>
    </source>
</evidence>
<feature type="chain" id="PRO_5025648912" evidence="3">
    <location>
        <begin position="21"/>
        <end position="308"/>
    </location>
</feature>
<name>A0A6A5VSE3_9PLEO</name>